<dbReference type="GO" id="GO:0009247">
    <property type="term" value="P:glycolipid biosynthetic process"/>
    <property type="evidence" value="ECO:0007669"/>
    <property type="project" value="TreeGrafter"/>
</dbReference>
<dbReference type="Proteomes" id="UP000198688">
    <property type="component" value="Chromosome I"/>
</dbReference>
<proteinExistence type="predicted"/>
<feature type="domain" description="Saccharopine dehydrogenase NADP binding" evidence="1">
    <location>
        <begin position="10"/>
        <end position="121"/>
    </location>
</feature>
<dbReference type="PANTHER" id="PTHR12286:SF5">
    <property type="entry name" value="SACCHAROPINE DEHYDROGENASE-LIKE OXIDOREDUCTASE"/>
    <property type="match status" value="1"/>
</dbReference>
<evidence type="ECO:0000313" key="3">
    <source>
        <dbReference type="Proteomes" id="UP000198688"/>
    </source>
</evidence>
<organism evidence="2 3">
    <name type="scientific">Actinoplanes derwentensis</name>
    <dbReference type="NCBI Taxonomy" id="113562"/>
    <lineage>
        <taxon>Bacteria</taxon>
        <taxon>Bacillati</taxon>
        <taxon>Actinomycetota</taxon>
        <taxon>Actinomycetes</taxon>
        <taxon>Micromonosporales</taxon>
        <taxon>Micromonosporaceae</taxon>
        <taxon>Actinoplanes</taxon>
    </lineage>
</organism>
<evidence type="ECO:0000259" key="1">
    <source>
        <dbReference type="Pfam" id="PF03435"/>
    </source>
</evidence>
<accession>A0A1H2CML7</accession>
<name>A0A1H2CML7_9ACTN</name>
<dbReference type="InterPro" id="IPR036291">
    <property type="entry name" value="NAD(P)-bd_dom_sf"/>
</dbReference>
<evidence type="ECO:0000313" key="2">
    <source>
        <dbReference type="EMBL" id="SDT71775.1"/>
    </source>
</evidence>
<dbReference type="Gene3D" id="3.40.50.720">
    <property type="entry name" value="NAD(P)-binding Rossmann-like Domain"/>
    <property type="match status" value="1"/>
</dbReference>
<protein>
    <submittedName>
        <fullName evidence="2">Uncharacterized conserved protein</fullName>
    </submittedName>
</protein>
<dbReference type="STRING" id="113562.SAMN04489716_6250"/>
<reference evidence="2 3" key="1">
    <citation type="submission" date="2016-10" db="EMBL/GenBank/DDBJ databases">
        <authorList>
            <person name="de Groot N.N."/>
        </authorList>
    </citation>
    <scope>NUCLEOTIDE SEQUENCE [LARGE SCALE GENOMIC DNA]</scope>
    <source>
        <strain evidence="2 3">DSM 43941</strain>
    </source>
</reference>
<dbReference type="EMBL" id="LT629758">
    <property type="protein sequence ID" value="SDT71775.1"/>
    <property type="molecule type" value="Genomic_DNA"/>
</dbReference>
<gene>
    <name evidence="2" type="ORF">SAMN04489716_6250</name>
</gene>
<sequence length="404" mass="43128">MSDRQREFDVIVYGASGFAGALVAKHLATKSPQGTRIALAGRSAAKLERLGLDLPIVVADADDAEALTTMADRTRVVVTTVGPYAKFGKPLARACAETGTDYVDLTGEVLFARDSIDENHEVARRTGARIVHSCGFDSIPSDIGVHVLHELVQADGAGELTDTTLVVTSMRGGVSGGTIDSMRHQVDVMKKDRRLRRIGASPYSLSPDRKAEPDLGRQPDMLTLAPSEVDPSLRGHLAPFVMASYNTRVVRRSNALRGWAYGRGFRYREVLRVGSPVIARVTKAAMSALVIGFAVPPIRFVLDRVLPAPGTGPSESNRTNGHFTMDIFGVTTTGARYRARVKAQGDPGYAATAVMLGESALALALDRDRLPKSEGGVLTPATGIGDALVDRLRTAGLEITARKA</sequence>
<dbReference type="InterPro" id="IPR005097">
    <property type="entry name" value="Sacchrp_dh_NADP-bd"/>
</dbReference>
<dbReference type="Pfam" id="PF03435">
    <property type="entry name" value="Sacchrp_dh_NADP"/>
    <property type="match status" value="1"/>
</dbReference>
<dbReference type="SUPFAM" id="SSF51735">
    <property type="entry name" value="NAD(P)-binding Rossmann-fold domains"/>
    <property type="match status" value="1"/>
</dbReference>
<keyword evidence="3" id="KW-1185">Reference proteome</keyword>
<dbReference type="GO" id="GO:0005886">
    <property type="term" value="C:plasma membrane"/>
    <property type="evidence" value="ECO:0007669"/>
    <property type="project" value="TreeGrafter"/>
</dbReference>
<dbReference type="PANTHER" id="PTHR12286">
    <property type="entry name" value="SACCHAROPINE DEHYDROGENASE-LIKE OXIDOREDUCTASE"/>
    <property type="match status" value="1"/>
</dbReference>
<dbReference type="OrthoDB" id="4369409at2"/>
<dbReference type="InterPro" id="IPR051276">
    <property type="entry name" value="Saccharopine_DH-like_oxidrdct"/>
</dbReference>
<dbReference type="RefSeq" id="WP_092549072.1">
    <property type="nucleotide sequence ID" value="NZ_BOMJ01000029.1"/>
</dbReference>
<dbReference type="AlphaFoldDB" id="A0A1H2CML7"/>